<dbReference type="Pfam" id="PF13671">
    <property type="entry name" value="AAA_33"/>
    <property type="match status" value="1"/>
</dbReference>
<dbReference type="GO" id="GO:0000380">
    <property type="term" value="P:alternative mRNA splicing, via spliceosome"/>
    <property type="evidence" value="ECO:0007669"/>
    <property type="project" value="TreeGrafter"/>
</dbReference>
<evidence type="ECO:0000313" key="1">
    <source>
        <dbReference type="EMBL" id="GFH08060.1"/>
    </source>
</evidence>
<reference evidence="1 2" key="1">
    <citation type="submission" date="2020-02" db="EMBL/GenBank/DDBJ databases">
        <title>Draft genome sequence of Haematococcus lacustris strain NIES-144.</title>
        <authorList>
            <person name="Morimoto D."/>
            <person name="Nakagawa S."/>
            <person name="Yoshida T."/>
            <person name="Sawayama S."/>
        </authorList>
    </citation>
    <scope>NUCLEOTIDE SEQUENCE [LARGE SCALE GENOMIC DNA]</scope>
    <source>
        <strain evidence="1 2">NIES-144</strain>
    </source>
</reference>
<dbReference type="EMBL" id="BLLF01000134">
    <property type="protein sequence ID" value="GFH08060.1"/>
    <property type="molecule type" value="Genomic_DNA"/>
</dbReference>
<feature type="non-terminal residue" evidence="1">
    <location>
        <position position="1"/>
    </location>
</feature>
<organism evidence="1 2">
    <name type="scientific">Haematococcus lacustris</name>
    <name type="common">Green alga</name>
    <name type="synonym">Haematococcus pluvialis</name>
    <dbReference type="NCBI Taxonomy" id="44745"/>
    <lineage>
        <taxon>Eukaryota</taxon>
        <taxon>Viridiplantae</taxon>
        <taxon>Chlorophyta</taxon>
        <taxon>core chlorophytes</taxon>
        <taxon>Chlorophyceae</taxon>
        <taxon>CS clade</taxon>
        <taxon>Chlamydomonadales</taxon>
        <taxon>Haematococcaceae</taxon>
        <taxon>Haematococcus</taxon>
    </lineage>
</organism>
<evidence type="ECO:0000313" key="2">
    <source>
        <dbReference type="Proteomes" id="UP000485058"/>
    </source>
</evidence>
<dbReference type="GO" id="GO:0005634">
    <property type="term" value="C:nucleus"/>
    <property type="evidence" value="ECO:0007669"/>
    <property type="project" value="TreeGrafter"/>
</dbReference>
<dbReference type="PANTHER" id="PTHR12381">
    <property type="entry name" value="HETEROGENEOUS NUCLEAR RIBONUCLEOPROTEIN U FAMILY MEMBER"/>
    <property type="match status" value="1"/>
</dbReference>
<comment type="caution">
    <text evidence="1">The sequence shown here is derived from an EMBL/GenBank/DDBJ whole genome shotgun (WGS) entry which is preliminary data.</text>
</comment>
<dbReference type="AlphaFoldDB" id="A0A699YCW8"/>
<name>A0A699YCW8_HAELA</name>
<dbReference type="InterPro" id="IPR027417">
    <property type="entry name" value="P-loop_NTPase"/>
</dbReference>
<gene>
    <name evidence="1" type="ORF">HaLaN_02962</name>
</gene>
<dbReference type="Gene3D" id="3.40.50.300">
    <property type="entry name" value="P-loop containing nucleotide triphosphate hydrolases"/>
    <property type="match status" value="1"/>
</dbReference>
<proteinExistence type="predicted"/>
<dbReference type="Proteomes" id="UP000485058">
    <property type="component" value="Unassembled WGS sequence"/>
</dbReference>
<accession>A0A699YCW8</accession>
<sequence length="155" mass="16237">TLEHQAINVQDTQHLRSSAIVRVGVSTLGTDVARLGEVKLRSDAPVRLDLSSPPAGCHQTFGLFEPGGQYQAIMGALKTRSCACIAPWLLGPPPACELVMMVGLPGSGKTTWAEAHAASHPNKRFLLLSPEAVLDSMRGRMQSGSGPAAGSTVNP</sequence>
<protein>
    <submittedName>
        <fullName evidence="1">Heterogeneous nuclear ribonucleoprotein U-like protein 1</fullName>
    </submittedName>
</protein>
<dbReference type="PANTHER" id="PTHR12381:SF56">
    <property type="entry name" value="B30.2_SPRY DOMAIN-CONTAINING PROTEIN-RELATED"/>
    <property type="match status" value="1"/>
</dbReference>
<dbReference type="GO" id="GO:0003723">
    <property type="term" value="F:RNA binding"/>
    <property type="evidence" value="ECO:0007669"/>
    <property type="project" value="TreeGrafter"/>
</dbReference>
<keyword evidence="1" id="KW-0687">Ribonucleoprotein</keyword>
<dbReference type="GO" id="GO:1990904">
    <property type="term" value="C:ribonucleoprotein complex"/>
    <property type="evidence" value="ECO:0007669"/>
    <property type="project" value="UniProtKB-KW"/>
</dbReference>
<keyword evidence="2" id="KW-1185">Reference proteome</keyword>
<dbReference type="SUPFAM" id="SSF52540">
    <property type="entry name" value="P-loop containing nucleoside triphosphate hydrolases"/>
    <property type="match status" value="1"/>
</dbReference>